<sequence>MHAYQSIEILNFTDALQMHRGILKQCVSTRTYGNCFMRLSSILHRLRWIFDSYDAYPSRMLAYRHSPTQTFEVVIAGLLISSITMACAVVVTGPFCCQKCRMSTTFIVLLTGVCVGTACFVYWQANLEGQTFTLQHIPVHDLFAYEFGHERSVLAWSFYMAVASAGLFCLSAILL</sequence>
<dbReference type="OrthoDB" id="5831864at2759"/>
<dbReference type="AlphaFoldDB" id="A0A3P6S818"/>
<feature type="non-terminal residue" evidence="2">
    <location>
        <position position="175"/>
    </location>
</feature>
<reference evidence="2 3" key="1">
    <citation type="submission" date="2018-11" db="EMBL/GenBank/DDBJ databases">
        <authorList>
            <consortium name="Pathogen Informatics"/>
        </authorList>
    </citation>
    <scope>NUCLEOTIDE SEQUENCE [LARGE SCALE GENOMIC DNA]</scope>
</reference>
<dbReference type="EMBL" id="UYRV01003817">
    <property type="protein sequence ID" value="VDK50761.1"/>
    <property type="molecule type" value="Genomic_DNA"/>
</dbReference>
<proteinExistence type="predicted"/>
<accession>A0A3P6S818</accession>
<dbReference type="Proteomes" id="UP000271889">
    <property type="component" value="Unassembled WGS sequence"/>
</dbReference>
<evidence type="ECO:0000313" key="3">
    <source>
        <dbReference type="Proteomes" id="UP000271889"/>
    </source>
</evidence>
<organism evidence="2 3">
    <name type="scientific">Cylicostephanus goldi</name>
    <name type="common">Nematode worm</name>
    <dbReference type="NCBI Taxonomy" id="71465"/>
    <lineage>
        <taxon>Eukaryota</taxon>
        <taxon>Metazoa</taxon>
        <taxon>Ecdysozoa</taxon>
        <taxon>Nematoda</taxon>
        <taxon>Chromadorea</taxon>
        <taxon>Rhabditida</taxon>
        <taxon>Rhabditina</taxon>
        <taxon>Rhabditomorpha</taxon>
        <taxon>Strongyloidea</taxon>
        <taxon>Strongylidae</taxon>
        <taxon>Cylicostephanus</taxon>
    </lineage>
</organism>
<evidence type="ECO:0000313" key="2">
    <source>
        <dbReference type="EMBL" id="VDK50761.1"/>
    </source>
</evidence>
<dbReference type="Gene3D" id="1.20.140.150">
    <property type="match status" value="1"/>
</dbReference>
<name>A0A3P6S818_CYLGO</name>
<protein>
    <submittedName>
        <fullName evidence="2">Uncharacterized protein</fullName>
    </submittedName>
</protein>
<keyword evidence="1" id="KW-0472">Membrane</keyword>
<feature type="transmembrane region" description="Helical" evidence="1">
    <location>
        <begin position="105"/>
        <end position="125"/>
    </location>
</feature>
<keyword evidence="3" id="KW-1185">Reference proteome</keyword>
<feature type="transmembrane region" description="Helical" evidence="1">
    <location>
        <begin position="73"/>
        <end position="93"/>
    </location>
</feature>
<keyword evidence="1" id="KW-1133">Transmembrane helix</keyword>
<keyword evidence="1" id="KW-0812">Transmembrane</keyword>
<evidence type="ECO:0000256" key="1">
    <source>
        <dbReference type="SAM" id="Phobius"/>
    </source>
</evidence>
<feature type="transmembrane region" description="Helical" evidence="1">
    <location>
        <begin position="153"/>
        <end position="174"/>
    </location>
</feature>
<gene>
    <name evidence="2" type="ORF">CGOC_LOCUS1862</name>
</gene>